<dbReference type="RefSeq" id="WP_386715583.1">
    <property type="nucleotide sequence ID" value="NZ_JBHRSZ010000002.1"/>
</dbReference>
<dbReference type="PANTHER" id="PTHR30531:SF12">
    <property type="entry name" value="FLAGELLAR BIOSYNTHETIC PROTEIN FLHB"/>
    <property type="match status" value="1"/>
</dbReference>
<organism evidence="5 6">
    <name type="scientific">Litoribrevibacter euphylliae</name>
    <dbReference type="NCBI Taxonomy" id="1834034"/>
    <lineage>
        <taxon>Bacteria</taxon>
        <taxon>Pseudomonadati</taxon>
        <taxon>Pseudomonadota</taxon>
        <taxon>Gammaproteobacteria</taxon>
        <taxon>Oceanospirillales</taxon>
        <taxon>Oceanospirillaceae</taxon>
        <taxon>Litoribrevibacter</taxon>
    </lineage>
</organism>
<dbReference type="InterPro" id="IPR029025">
    <property type="entry name" value="T3SS_substrate_exporter_C"/>
</dbReference>
<evidence type="ECO:0000256" key="2">
    <source>
        <dbReference type="ARBA" id="ARBA00021622"/>
    </source>
</evidence>
<accession>A0ABV7HCJ7</accession>
<reference evidence="6" key="1">
    <citation type="journal article" date="2019" name="Int. J. Syst. Evol. Microbiol.">
        <title>The Global Catalogue of Microorganisms (GCM) 10K type strain sequencing project: providing services to taxonomists for standard genome sequencing and annotation.</title>
        <authorList>
            <consortium name="The Broad Institute Genomics Platform"/>
            <consortium name="The Broad Institute Genome Sequencing Center for Infectious Disease"/>
            <person name="Wu L."/>
            <person name="Ma J."/>
        </authorList>
    </citation>
    <scope>NUCLEOTIDE SEQUENCE [LARGE SCALE GENOMIC DNA]</scope>
    <source>
        <strain evidence="6">KCTC 52438</strain>
    </source>
</reference>
<name>A0ABV7HCJ7_9GAMM</name>
<dbReference type="EMBL" id="JBHRSZ010000002">
    <property type="protein sequence ID" value="MFC3149855.1"/>
    <property type="molecule type" value="Genomic_DNA"/>
</dbReference>
<gene>
    <name evidence="5" type="ORF">ACFOEK_02310</name>
</gene>
<comment type="caution">
    <text evidence="5">The sequence shown here is derived from an EMBL/GenBank/DDBJ whole genome shotgun (WGS) entry which is preliminary data.</text>
</comment>
<keyword evidence="3" id="KW-0813">Transport</keyword>
<dbReference type="SUPFAM" id="SSF160544">
    <property type="entry name" value="EscU C-terminal domain-like"/>
    <property type="match status" value="1"/>
</dbReference>
<evidence type="ECO:0000256" key="4">
    <source>
        <dbReference type="ARBA" id="ARBA00025078"/>
    </source>
</evidence>
<comment type="function">
    <text evidence="4">Required for formation of the rod structure in the basal body of the flagellar apparatus. Together with FliI and FliH, may constitute the export apparatus of flagellin.</text>
</comment>
<keyword evidence="6" id="KW-1185">Reference proteome</keyword>
<evidence type="ECO:0000256" key="1">
    <source>
        <dbReference type="ARBA" id="ARBA00010690"/>
    </source>
</evidence>
<evidence type="ECO:0000313" key="6">
    <source>
        <dbReference type="Proteomes" id="UP001595476"/>
    </source>
</evidence>
<keyword evidence="3" id="KW-0653">Protein transport</keyword>
<protein>
    <recommendedName>
        <fullName evidence="2">Flagellar biosynthetic protein FlhB</fullName>
    </recommendedName>
</protein>
<dbReference type="PANTHER" id="PTHR30531">
    <property type="entry name" value="FLAGELLAR BIOSYNTHETIC PROTEIN FLHB"/>
    <property type="match status" value="1"/>
</dbReference>
<dbReference type="Proteomes" id="UP001595476">
    <property type="component" value="Unassembled WGS sequence"/>
</dbReference>
<dbReference type="Gene3D" id="3.40.1690.10">
    <property type="entry name" value="secretion proteins EscU"/>
    <property type="match status" value="1"/>
</dbReference>
<evidence type="ECO:0000256" key="3">
    <source>
        <dbReference type="ARBA" id="ARBA00023225"/>
    </source>
</evidence>
<evidence type="ECO:0000313" key="5">
    <source>
        <dbReference type="EMBL" id="MFC3149855.1"/>
    </source>
</evidence>
<proteinExistence type="inferred from homology"/>
<dbReference type="InterPro" id="IPR006135">
    <property type="entry name" value="T3SS_substrate_exporter"/>
</dbReference>
<comment type="similarity">
    <text evidence="1">Belongs to the type III secretion exporter family.</text>
</comment>
<dbReference type="Pfam" id="PF01312">
    <property type="entry name" value="Bac_export_2"/>
    <property type="match status" value="1"/>
</dbReference>
<keyword evidence="3" id="KW-1006">Bacterial flagellum protein export</keyword>
<sequence length="100" mass="11111">MSHSKPIDTAVALNYDGKNAPKVSAKGEDELARKIIEVAEEHGIPLYHDEKLARTLSRLELGTEIPEHLYLTIAEIIAFAYQLRNKVPEGFTPPSQDDPS</sequence>